<proteinExistence type="predicted"/>
<organism evidence="2">
    <name type="scientific">uncultured archaeon W4-93a</name>
    <dbReference type="NCBI Taxonomy" id="1131007"/>
    <lineage>
        <taxon>Archaea</taxon>
        <taxon>environmental samples</taxon>
    </lineage>
</organism>
<protein>
    <submittedName>
        <fullName evidence="2">Universal stress protein A domain-containing protein</fullName>
    </submittedName>
</protein>
<dbReference type="InterPro" id="IPR006016">
    <property type="entry name" value="UspA"/>
</dbReference>
<dbReference type="Pfam" id="PF00582">
    <property type="entry name" value="Usp"/>
    <property type="match status" value="1"/>
</dbReference>
<name>H9BWY1_9ARCH</name>
<dbReference type="PRINTS" id="PR01438">
    <property type="entry name" value="UNVRSLSTRESS"/>
</dbReference>
<dbReference type="InterPro" id="IPR014729">
    <property type="entry name" value="Rossmann-like_a/b/a_fold"/>
</dbReference>
<dbReference type="AlphaFoldDB" id="H9BWY1"/>
<reference evidence="2" key="1">
    <citation type="submission" date="2011-11" db="EMBL/GenBank/DDBJ databases">
        <title>Construction and analysis of a metagenome of deep-sea sediment.</title>
        <authorList>
            <person name="Huo Y.-Y."/>
            <person name="Cheng H."/>
            <person name="Wu M."/>
        </authorList>
    </citation>
    <scope>NUCLEOTIDE SEQUENCE</scope>
</reference>
<dbReference type="InterPro" id="IPR006015">
    <property type="entry name" value="Universal_stress_UspA"/>
</dbReference>
<sequence>MVQIKRILVSLDGSKNSLRGLDMTIFVAKQCGSAITGIFSFYTPPHSEFRGISSVKKSLDIEVKRFIEEANYRATKHGIGFRSKIMRGNVGYNIVKVAHNKKDKFDLIVMGSRGR</sequence>
<evidence type="ECO:0000313" key="2">
    <source>
        <dbReference type="EMBL" id="AFD03303.1"/>
    </source>
</evidence>
<dbReference type="EMBL" id="JQ085821">
    <property type="protein sequence ID" value="AFD03303.1"/>
    <property type="molecule type" value="Genomic_DNA"/>
</dbReference>
<accession>H9BWY1</accession>
<dbReference type="SUPFAM" id="SSF52402">
    <property type="entry name" value="Adenine nucleotide alpha hydrolases-like"/>
    <property type="match status" value="1"/>
</dbReference>
<evidence type="ECO:0000259" key="1">
    <source>
        <dbReference type="Pfam" id="PF00582"/>
    </source>
</evidence>
<dbReference type="Gene3D" id="3.40.50.620">
    <property type="entry name" value="HUPs"/>
    <property type="match status" value="1"/>
</dbReference>
<dbReference type="CDD" id="cd00293">
    <property type="entry name" value="USP-like"/>
    <property type="match status" value="1"/>
</dbReference>
<feature type="domain" description="UspA" evidence="1">
    <location>
        <begin position="4"/>
        <end position="115"/>
    </location>
</feature>